<organism evidence="1 2">
    <name type="scientific">Neptuniibacter pectenicola</name>
    <dbReference type="NCBI Taxonomy" id="1806669"/>
    <lineage>
        <taxon>Bacteria</taxon>
        <taxon>Pseudomonadati</taxon>
        <taxon>Pseudomonadota</taxon>
        <taxon>Gammaproteobacteria</taxon>
        <taxon>Oceanospirillales</taxon>
        <taxon>Oceanospirillaceae</taxon>
        <taxon>Neptuniibacter</taxon>
    </lineage>
</organism>
<proteinExistence type="predicted"/>
<name>A0ABU9TR14_9GAMM</name>
<sequence length="93" mass="10511">MGVLDFTELHMETEFLWNEISIGDSVMLDADLYESNTFKLHKYQAYEVVAKLHCMAPEPSRLIVESDVTGELIQLHPALLCSYQSPDTPVSHA</sequence>
<gene>
    <name evidence="1" type="ORF">WNY58_07095</name>
</gene>
<accession>A0ABU9TR14</accession>
<dbReference type="EMBL" id="JBBMRA010000005">
    <property type="protein sequence ID" value="MEM5536156.1"/>
    <property type="molecule type" value="Genomic_DNA"/>
</dbReference>
<dbReference type="RefSeq" id="WP_067986264.1">
    <property type="nucleotide sequence ID" value="NZ_CAXBCE010000002.1"/>
</dbReference>
<protein>
    <submittedName>
        <fullName evidence="1">Uncharacterized protein</fullName>
    </submittedName>
</protein>
<dbReference type="Proteomes" id="UP001449225">
    <property type="component" value="Unassembled WGS sequence"/>
</dbReference>
<evidence type="ECO:0000313" key="2">
    <source>
        <dbReference type="Proteomes" id="UP001449225"/>
    </source>
</evidence>
<keyword evidence="2" id="KW-1185">Reference proteome</keyword>
<comment type="caution">
    <text evidence="1">The sequence shown here is derived from an EMBL/GenBank/DDBJ whole genome shotgun (WGS) entry which is preliminary data.</text>
</comment>
<reference evidence="1 2" key="1">
    <citation type="submission" date="2024-03" db="EMBL/GenBank/DDBJ databases">
        <title>Community enrichment and isolation of bacterial strains for fucoidan degradation.</title>
        <authorList>
            <person name="Sichert A."/>
        </authorList>
    </citation>
    <scope>NUCLEOTIDE SEQUENCE [LARGE SCALE GENOMIC DNA]</scope>
    <source>
        <strain evidence="1 2">AS76</strain>
    </source>
</reference>
<evidence type="ECO:0000313" key="1">
    <source>
        <dbReference type="EMBL" id="MEM5536156.1"/>
    </source>
</evidence>